<dbReference type="InterPro" id="IPR029787">
    <property type="entry name" value="Nucleotide_cyclase"/>
</dbReference>
<keyword evidence="3 15" id="KW-0812">Transmembrane</keyword>
<dbReference type="Gene3D" id="1.10.510.10">
    <property type="entry name" value="Transferase(Phosphotransferase) domain 1"/>
    <property type="match status" value="2"/>
</dbReference>
<evidence type="ECO:0000256" key="9">
    <source>
        <dbReference type="ARBA" id="ARBA00023170"/>
    </source>
</evidence>
<keyword evidence="4" id="KW-0732">Signal</keyword>
<name>A0A7I8WDJ8_9ANNE</name>
<dbReference type="InterPro" id="IPR011645">
    <property type="entry name" value="HNOB_dom_associated"/>
</dbReference>
<evidence type="ECO:0000256" key="13">
    <source>
        <dbReference type="RuleBase" id="RU000405"/>
    </source>
</evidence>
<evidence type="ECO:0000256" key="14">
    <source>
        <dbReference type="RuleBase" id="RU003431"/>
    </source>
</evidence>
<dbReference type="GO" id="GO:0004016">
    <property type="term" value="F:adenylate cyclase activity"/>
    <property type="evidence" value="ECO:0007669"/>
    <property type="project" value="TreeGrafter"/>
</dbReference>
<dbReference type="PROSITE" id="PS00452">
    <property type="entry name" value="GUANYLATE_CYCLASE_1"/>
    <property type="match status" value="1"/>
</dbReference>
<dbReference type="EC" id="4.6.1.2" evidence="2 14"/>
<dbReference type="Gene3D" id="3.40.50.2300">
    <property type="match status" value="2"/>
</dbReference>
<dbReference type="InterPro" id="IPR001828">
    <property type="entry name" value="ANF_lig-bd_rcpt"/>
</dbReference>
<dbReference type="Gene3D" id="3.30.70.1230">
    <property type="entry name" value="Nucleotide cyclase"/>
    <property type="match status" value="1"/>
</dbReference>
<feature type="transmembrane region" description="Helical" evidence="15">
    <location>
        <begin position="391"/>
        <end position="415"/>
    </location>
</feature>
<dbReference type="GO" id="GO:0005524">
    <property type="term" value="F:ATP binding"/>
    <property type="evidence" value="ECO:0007669"/>
    <property type="project" value="InterPro"/>
</dbReference>
<dbReference type="SUPFAM" id="SSF53822">
    <property type="entry name" value="Periplasmic binding protein-like I"/>
    <property type="match status" value="1"/>
</dbReference>
<evidence type="ECO:0000256" key="11">
    <source>
        <dbReference type="ARBA" id="ARBA00023239"/>
    </source>
</evidence>
<dbReference type="SUPFAM" id="SSF56112">
    <property type="entry name" value="Protein kinase-like (PK-like)"/>
    <property type="match status" value="1"/>
</dbReference>
<protein>
    <recommendedName>
        <fullName evidence="2 14">Guanylate cyclase</fullName>
        <ecNumber evidence="2 14">4.6.1.2</ecNumber>
    </recommendedName>
</protein>
<comment type="subcellular location">
    <subcellularLocation>
        <location evidence="1">Membrane</location>
        <topology evidence="1">Single-pass type I membrane protein</topology>
    </subcellularLocation>
</comment>
<evidence type="ECO:0000313" key="18">
    <source>
        <dbReference type="EMBL" id="CAD5126186.1"/>
    </source>
</evidence>
<feature type="domain" description="Protein kinase" evidence="16">
    <location>
        <begin position="457"/>
        <end position="758"/>
    </location>
</feature>
<dbReference type="GO" id="GO:0004672">
    <property type="term" value="F:protein kinase activity"/>
    <property type="evidence" value="ECO:0007669"/>
    <property type="project" value="InterPro"/>
</dbReference>
<dbReference type="PROSITE" id="PS50125">
    <property type="entry name" value="GUANYLATE_CYCLASE_2"/>
    <property type="match status" value="1"/>
</dbReference>
<dbReference type="Pfam" id="PF07701">
    <property type="entry name" value="HNOBA"/>
    <property type="match status" value="1"/>
</dbReference>
<dbReference type="GO" id="GO:0035556">
    <property type="term" value="P:intracellular signal transduction"/>
    <property type="evidence" value="ECO:0007669"/>
    <property type="project" value="InterPro"/>
</dbReference>
<dbReference type="PANTHER" id="PTHR11920">
    <property type="entry name" value="GUANYLYL CYCLASE"/>
    <property type="match status" value="1"/>
</dbReference>
<gene>
    <name evidence="18" type="ORF">DGYR_LOCUS13444</name>
</gene>
<evidence type="ECO:0000256" key="8">
    <source>
        <dbReference type="ARBA" id="ARBA00023136"/>
    </source>
</evidence>
<dbReference type="GO" id="GO:0007168">
    <property type="term" value="P:receptor guanylyl cyclase signaling pathway"/>
    <property type="evidence" value="ECO:0007669"/>
    <property type="project" value="TreeGrafter"/>
</dbReference>
<dbReference type="FunFam" id="3.30.70.1230:FF:000004">
    <property type="entry name" value="Guanylate cyclase"/>
    <property type="match status" value="1"/>
</dbReference>
<evidence type="ECO:0000256" key="4">
    <source>
        <dbReference type="ARBA" id="ARBA00022729"/>
    </source>
</evidence>
<dbReference type="GO" id="GO:0005525">
    <property type="term" value="F:GTP binding"/>
    <property type="evidence" value="ECO:0007669"/>
    <property type="project" value="UniProtKB-KW"/>
</dbReference>
<evidence type="ECO:0000256" key="2">
    <source>
        <dbReference type="ARBA" id="ARBA00012202"/>
    </source>
</evidence>
<keyword evidence="9" id="KW-0675">Receptor</keyword>
<dbReference type="InterPro" id="IPR000719">
    <property type="entry name" value="Prot_kinase_dom"/>
</dbReference>
<dbReference type="SUPFAM" id="SSF55073">
    <property type="entry name" value="Nucleotide cyclase"/>
    <property type="match status" value="1"/>
</dbReference>
<dbReference type="AlphaFoldDB" id="A0A7I8WDJ8"/>
<dbReference type="Pfam" id="PF01094">
    <property type="entry name" value="ANF_receptor"/>
    <property type="match status" value="1"/>
</dbReference>
<evidence type="ECO:0000256" key="3">
    <source>
        <dbReference type="ARBA" id="ARBA00022692"/>
    </source>
</evidence>
<keyword evidence="11 13" id="KW-0456">Lyase</keyword>
<evidence type="ECO:0000256" key="10">
    <source>
        <dbReference type="ARBA" id="ARBA00023180"/>
    </source>
</evidence>
<dbReference type="InterPro" id="IPR001054">
    <property type="entry name" value="A/G_cyclase"/>
</dbReference>
<dbReference type="InterPro" id="IPR028082">
    <property type="entry name" value="Peripla_BP_I"/>
</dbReference>
<evidence type="ECO:0000256" key="1">
    <source>
        <dbReference type="ARBA" id="ARBA00004479"/>
    </source>
</evidence>
<keyword evidence="8 15" id="KW-0472">Membrane</keyword>
<dbReference type="CDD" id="cd06352">
    <property type="entry name" value="PBP1_NPR_GC-like"/>
    <property type="match status" value="1"/>
</dbReference>
<proteinExistence type="inferred from homology"/>
<dbReference type="InterPro" id="IPR011009">
    <property type="entry name" value="Kinase-like_dom_sf"/>
</dbReference>
<organism evidence="18 19">
    <name type="scientific">Dimorphilus gyrociliatus</name>
    <dbReference type="NCBI Taxonomy" id="2664684"/>
    <lineage>
        <taxon>Eukaryota</taxon>
        <taxon>Metazoa</taxon>
        <taxon>Spiralia</taxon>
        <taxon>Lophotrochozoa</taxon>
        <taxon>Annelida</taxon>
        <taxon>Polychaeta</taxon>
        <taxon>Polychaeta incertae sedis</taxon>
        <taxon>Dinophilidae</taxon>
        <taxon>Dimorphilus</taxon>
    </lineage>
</organism>
<dbReference type="OrthoDB" id="1890790at2759"/>
<dbReference type="EMBL" id="CAJFCJ010000033">
    <property type="protein sequence ID" value="CAD5126186.1"/>
    <property type="molecule type" value="Genomic_DNA"/>
</dbReference>
<evidence type="ECO:0000256" key="15">
    <source>
        <dbReference type="SAM" id="Phobius"/>
    </source>
</evidence>
<sequence>MGCYRIEWRDSNCNSKSAIGQAFDLIGRDNFKPDLIVGPSCSPGMDPVSQLGSHLNIPVFGWISSDPSLEDKEKHNTLVRLLGPLSVLGEGFIQTFNLFGWKRAFLISTIGPDHGEMGRGVKNAFQNKKKDGFVIARWEQDVEEKASSSVISDIYDRVKREARIVILAIPKDDLRSWMLGAYDKDMTSGDYVFIYVNQELPSKRVLADIQSTSFWEKDDGRDSAARAAYENLFILYTKTLNFKETEKFEREFVSAASGARWSKFNPTTPDIYSFFLHDAIMVHARLATLVGTVSNGREIFERAKNFYYPSGATGDIMFGSSADRNPDFWLFDLDSNGNFTIIAQTITTQGGGQRQMDILIEPKWGDGKRGVNNAPPDVPSCGFEDENCKSYLSIIIPSVVGGVILLAAIIGFLVYRQFRYEREIASMVWKLNYSDLHVYTTGHIPGSQLNFRSLSTNLRKSRVGSSSIAETIAGQIFITIANYKGNHVAIKNVRKSRIKIERDLLLEMKNMNELKHGNLAHFVGACIDSPNICSVWEYCTKGSLQDVIYNENISLDDMFKFSIVNDVLRGLIYLHDSPIKFHGRLKSSNVVIDGRWACKLTDFGLRRFLYGEEEDPEITEAAINEKIIQKLKEGTDPPFRPNLNDFKIESEKNGLVDLIESCWTERPTDRSSLSYILKTLGKLNPNKKANVMDNMIAMMEKYSNHLEDLVAERTVQLDEEKKKTESLLYRMLPQSVADELKVGKPIQAESFDSVTIYFSDIVSFTTLAAESTPLQVVDLLNDLYTLFDEAISQHDVYKVETIGDAYMLVSGLPKRNKDEHAVEIADCAMDLLSGVLKFKVPHKPDFKLRIRIGLHSGPVVAGVVGLTMPRYCLFGDTVNTASRMESNGQASRIHLSNSSYQCLSKFSGYRLADRGEIEVKGKGLMRTYWLYGKENYDKELPDFSKLSADDLPRPVALPVTQGKMKKDSGFDETITNCFHQPKEKVSNGLPPVEK</sequence>
<evidence type="ECO:0000313" key="19">
    <source>
        <dbReference type="Proteomes" id="UP000549394"/>
    </source>
</evidence>
<dbReference type="InterPro" id="IPR050401">
    <property type="entry name" value="Cyclic_nucleotide_synthase"/>
</dbReference>
<evidence type="ECO:0000256" key="6">
    <source>
        <dbReference type="ARBA" id="ARBA00022989"/>
    </source>
</evidence>
<reference evidence="18 19" key="1">
    <citation type="submission" date="2020-08" db="EMBL/GenBank/DDBJ databases">
        <authorList>
            <person name="Hejnol A."/>
        </authorList>
    </citation>
    <scope>NUCLEOTIDE SEQUENCE [LARGE SCALE GENOMIC DNA]</scope>
</reference>
<dbReference type="GO" id="GO:0001653">
    <property type="term" value="F:peptide receptor activity"/>
    <property type="evidence" value="ECO:0007669"/>
    <property type="project" value="TreeGrafter"/>
</dbReference>
<dbReference type="Proteomes" id="UP000549394">
    <property type="component" value="Unassembled WGS sequence"/>
</dbReference>
<keyword evidence="5" id="KW-0547">Nucleotide-binding</keyword>
<evidence type="ECO:0000256" key="7">
    <source>
        <dbReference type="ARBA" id="ARBA00023134"/>
    </source>
</evidence>
<dbReference type="CDD" id="cd07302">
    <property type="entry name" value="CHD"/>
    <property type="match status" value="1"/>
</dbReference>
<dbReference type="InterPro" id="IPR001245">
    <property type="entry name" value="Ser-Thr/Tyr_kinase_cat_dom"/>
</dbReference>
<dbReference type="PRINTS" id="PR00255">
    <property type="entry name" value="NATPEPTIDER"/>
</dbReference>
<keyword evidence="7" id="KW-0342">GTP-binding</keyword>
<dbReference type="PROSITE" id="PS50011">
    <property type="entry name" value="PROTEIN_KINASE_DOM"/>
    <property type="match status" value="1"/>
</dbReference>
<comment type="similarity">
    <text evidence="13">Belongs to the adenylyl cyclase class-4/guanylyl cyclase family.</text>
</comment>
<feature type="domain" description="Guanylate cyclase" evidence="17">
    <location>
        <begin position="755"/>
        <end position="885"/>
    </location>
</feature>
<accession>A0A7I8WDJ8</accession>
<dbReference type="SMART" id="SM00044">
    <property type="entry name" value="CYCc"/>
    <property type="match status" value="1"/>
</dbReference>
<keyword evidence="6 15" id="KW-1133">Transmembrane helix</keyword>
<comment type="catalytic activity">
    <reaction evidence="14">
        <text>GTP = 3',5'-cyclic GMP + diphosphate</text>
        <dbReference type="Rhea" id="RHEA:13665"/>
        <dbReference type="ChEBI" id="CHEBI:33019"/>
        <dbReference type="ChEBI" id="CHEBI:37565"/>
        <dbReference type="ChEBI" id="CHEBI:57746"/>
        <dbReference type="EC" id="4.6.1.2"/>
    </reaction>
</comment>
<dbReference type="InterPro" id="IPR001170">
    <property type="entry name" value="ANPR/GUC"/>
</dbReference>
<evidence type="ECO:0000259" key="17">
    <source>
        <dbReference type="PROSITE" id="PS50125"/>
    </source>
</evidence>
<keyword evidence="10" id="KW-0325">Glycoprotein</keyword>
<dbReference type="PANTHER" id="PTHR11920:SF501">
    <property type="entry name" value="GUANYLATE CYCLASE 32E"/>
    <property type="match status" value="1"/>
</dbReference>
<evidence type="ECO:0000256" key="5">
    <source>
        <dbReference type="ARBA" id="ARBA00022741"/>
    </source>
</evidence>
<comment type="caution">
    <text evidence="18">The sequence shown here is derived from an EMBL/GenBank/DDBJ whole genome shotgun (WGS) entry which is preliminary data.</text>
</comment>
<evidence type="ECO:0000256" key="12">
    <source>
        <dbReference type="ARBA" id="ARBA00023293"/>
    </source>
</evidence>
<dbReference type="GO" id="GO:0005886">
    <property type="term" value="C:plasma membrane"/>
    <property type="evidence" value="ECO:0007669"/>
    <property type="project" value="TreeGrafter"/>
</dbReference>
<dbReference type="Pfam" id="PF07714">
    <property type="entry name" value="PK_Tyr_Ser-Thr"/>
    <property type="match status" value="1"/>
</dbReference>
<evidence type="ECO:0000259" key="16">
    <source>
        <dbReference type="PROSITE" id="PS50011"/>
    </source>
</evidence>
<dbReference type="Pfam" id="PF00211">
    <property type="entry name" value="Guanylate_cyc"/>
    <property type="match status" value="1"/>
</dbReference>
<dbReference type="GO" id="GO:0004383">
    <property type="term" value="F:guanylate cyclase activity"/>
    <property type="evidence" value="ECO:0007669"/>
    <property type="project" value="UniProtKB-EC"/>
</dbReference>
<keyword evidence="19" id="KW-1185">Reference proteome</keyword>
<dbReference type="InterPro" id="IPR018297">
    <property type="entry name" value="A/G_cyclase_CS"/>
</dbReference>
<keyword evidence="12 14" id="KW-0141">cGMP biosynthesis</keyword>